<evidence type="ECO:0000259" key="6">
    <source>
        <dbReference type="Pfam" id="PF23186"/>
    </source>
</evidence>
<dbReference type="GO" id="GO:0032259">
    <property type="term" value="P:methylation"/>
    <property type="evidence" value="ECO:0007669"/>
    <property type="project" value="UniProtKB-KW"/>
</dbReference>
<evidence type="ECO:0000256" key="3">
    <source>
        <dbReference type="ARBA" id="ARBA00022679"/>
    </source>
</evidence>
<dbReference type="InterPro" id="IPR055487">
    <property type="entry name" value="DUF7059"/>
</dbReference>
<comment type="caution">
    <text evidence="7">The sequence shown here is derived from an EMBL/GenBank/DDBJ whole genome shotgun (WGS) entry which is preliminary data.</text>
</comment>
<evidence type="ECO:0000256" key="1">
    <source>
        <dbReference type="ARBA" id="ARBA00006149"/>
    </source>
</evidence>
<dbReference type="InterPro" id="IPR007848">
    <property type="entry name" value="Small_mtfrase_dom"/>
</dbReference>
<organism evidence="7 8">
    <name type="scientific">Flaviflexus equikiangi</name>
    <dbReference type="NCBI Taxonomy" id="2758573"/>
    <lineage>
        <taxon>Bacteria</taxon>
        <taxon>Bacillati</taxon>
        <taxon>Actinomycetota</taxon>
        <taxon>Actinomycetes</taxon>
        <taxon>Actinomycetales</taxon>
        <taxon>Actinomycetaceae</taxon>
        <taxon>Flaviflexus</taxon>
    </lineage>
</organism>
<evidence type="ECO:0000256" key="4">
    <source>
        <dbReference type="ARBA" id="ARBA00022691"/>
    </source>
</evidence>
<evidence type="ECO:0000259" key="5">
    <source>
        <dbReference type="Pfam" id="PF05175"/>
    </source>
</evidence>
<dbReference type="EMBL" id="JAFFJS010000001">
    <property type="protein sequence ID" value="MBM9432315.1"/>
    <property type="molecule type" value="Genomic_DNA"/>
</dbReference>
<dbReference type="PANTHER" id="PTHR45875">
    <property type="entry name" value="METHYLTRANSFERASE N6AMT1"/>
    <property type="match status" value="1"/>
</dbReference>
<keyword evidence="3" id="KW-0808">Transferase</keyword>
<dbReference type="InterPro" id="IPR002052">
    <property type="entry name" value="DNA_methylase_N6_adenine_CS"/>
</dbReference>
<dbReference type="RefSeq" id="WP_187995891.1">
    <property type="nucleotide sequence ID" value="NZ_JACEXG010000001.1"/>
</dbReference>
<reference evidence="8" key="1">
    <citation type="submission" date="2021-02" db="EMBL/GenBank/DDBJ databases">
        <title>Leucobacter sp. CX169.</title>
        <authorList>
            <person name="Cheng Y."/>
        </authorList>
    </citation>
    <scope>NUCLEOTIDE SEQUENCE [LARGE SCALE GENOMIC DNA]</scope>
    <source>
        <strain evidence="8">JY899</strain>
    </source>
</reference>
<keyword evidence="4" id="KW-0949">S-adenosyl-L-methionine</keyword>
<keyword evidence="8" id="KW-1185">Reference proteome</keyword>
<accession>A0ABS2TCE3</accession>
<dbReference type="Gene3D" id="3.40.50.150">
    <property type="entry name" value="Vaccinia Virus protein VP39"/>
    <property type="match status" value="1"/>
</dbReference>
<proteinExistence type="inferred from homology"/>
<feature type="domain" description="Methyltransferase small" evidence="5">
    <location>
        <begin position="139"/>
        <end position="225"/>
    </location>
</feature>
<dbReference type="InterPro" id="IPR052190">
    <property type="entry name" value="Euk-Arch_PrmC-MTase"/>
</dbReference>
<dbReference type="Pfam" id="PF23186">
    <property type="entry name" value="DUF7059"/>
    <property type="match status" value="1"/>
</dbReference>
<protein>
    <submittedName>
        <fullName evidence="7">Methyltransferase</fullName>
    </submittedName>
</protein>
<evidence type="ECO:0000313" key="7">
    <source>
        <dbReference type="EMBL" id="MBM9432315.1"/>
    </source>
</evidence>
<evidence type="ECO:0000256" key="2">
    <source>
        <dbReference type="ARBA" id="ARBA00022603"/>
    </source>
</evidence>
<sequence>MNLTGVADRLRLELADYTVAGVNTALGRTGVSAIEREQRVPGILHASRQPGRLPLLVKLFLLGHALTAEEYEVALPSIPLEEAIDTGLVTKDIKARIALRPIAVPERHGGGELIIASDLGPLQGCSPKHDHVMPVGGATKTLAAITSYEPGQSVLDLGTGCGYHALLAARAGARVVATDVSERALDFARLNAALAGLTIETRLGSLYEPVPERFDRIVTNPPFVVTPPSVREIIGTYDYRDAGVDGDSLLTSILTGVGDHLTDDGVAWMLGNWLVDAEVDSGEFGVAWQDPVREWIGDREAWVVLRDATDPAQYAEMWLRDAGITGSAFTMAYCSWLKEINADSVAFGYITVGAQPGPQRLEDYRGPIGDSFADAAWQNRRLAALSDDALMSKHLRTNGVVEKRLHTPGQADPWFIALSGHGREIPVSAEAAGFVGACDGELSVAQIIGALAGLLDASTDDMVHAVLPTVRELIGAGLLVDIG</sequence>
<dbReference type="SUPFAM" id="SSF53335">
    <property type="entry name" value="S-adenosyl-L-methionine-dependent methyltransferases"/>
    <property type="match status" value="1"/>
</dbReference>
<comment type="similarity">
    <text evidence="1">Belongs to the eukaryotic/archaeal PrmC-related family.</text>
</comment>
<dbReference type="PROSITE" id="PS00092">
    <property type="entry name" value="N6_MTASE"/>
    <property type="match status" value="1"/>
</dbReference>
<name>A0ABS2TCE3_9ACTO</name>
<dbReference type="InterPro" id="IPR029063">
    <property type="entry name" value="SAM-dependent_MTases_sf"/>
</dbReference>
<gene>
    <name evidence="7" type="ORF">JVW63_01130</name>
</gene>
<keyword evidence="2 7" id="KW-0489">Methyltransferase</keyword>
<dbReference type="Pfam" id="PF05175">
    <property type="entry name" value="MTS"/>
    <property type="match status" value="1"/>
</dbReference>
<feature type="domain" description="DUF7059" evidence="6">
    <location>
        <begin position="15"/>
        <end position="92"/>
    </location>
</feature>
<dbReference type="Proteomes" id="UP000705983">
    <property type="component" value="Unassembled WGS sequence"/>
</dbReference>
<dbReference type="CDD" id="cd02440">
    <property type="entry name" value="AdoMet_MTases"/>
    <property type="match status" value="1"/>
</dbReference>
<dbReference type="GO" id="GO:0008168">
    <property type="term" value="F:methyltransferase activity"/>
    <property type="evidence" value="ECO:0007669"/>
    <property type="project" value="UniProtKB-KW"/>
</dbReference>
<dbReference type="PANTHER" id="PTHR45875:SF1">
    <property type="entry name" value="METHYLTRANSFERASE N6AMT1"/>
    <property type="match status" value="1"/>
</dbReference>
<evidence type="ECO:0000313" key="8">
    <source>
        <dbReference type="Proteomes" id="UP000705983"/>
    </source>
</evidence>